<dbReference type="Proteomes" id="UP000316609">
    <property type="component" value="Unassembled WGS sequence"/>
</dbReference>
<organism evidence="5 6">
    <name type="scientific">Eiseniibacteriota bacterium</name>
    <dbReference type="NCBI Taxonomy" id="2212470"/>
    <lineage>
        <taxon>Bacteria</taxon>
        <taxon>Candidatus Eiseniibacteriota</taxon>
    </lineage>
</organism>
<feature type="signal peptide" evidence="3">
    <location>
        <begin position="1"/>
        <end position="34"/>
    </location>
</feature>
<evidence type="ECO:0000256" key="1">
    <source>
        <dbReference type="PROSITE-ProRule" id="PRU00278"/>
    </source>
</evidence>
<evidence type="ECO:0000259" key="4">
    <source>
        <dbReference type="PROSITE" id="PS50198"/>
    </source>
</evidence>
<evidence type="ECO:0000313" key="6">
    <source>
        <dbReference type="Proteomes" id="UP000316609"/>
    </source>
</evidence>
<dbReference type="PROSITE" id="PS01096">
    <property type="entry name" value="PPIC_PPIASE_1"/>
    <property type="match status" value="1"/>
</dbReference>
<feature type="chain" id="PRO_5022090633" description="PpiC domain-containing protein" evidence="3">
    <location>
        <begin position="35"/>
        <end position="1005"/>
    </location>
</feature>
<keyword evidence="3" id="KW-0732">Signal</keyword>
<keyword evidence="1" id="KW-0413">Isomerase</keyword>
<dbReference type="PANTHER" id="PTHR47245">
    <property type="entry name" value="PEPTIDYLPROLYL ISOMERASE"/>
    <property type="match status" value="1"/>
</dbReference>
<dbReference type="Pfam" id="PF13616">
    <property type="entry name" value="Rotamase_3"/>
    <property type="match status" value="1"/>
</dbReference>
<dbReference type="EMBL" id="VBOY01000088">
    <property type="protein sequence ID" value="TMQ64339.1"/>
    <property type="molecule type" value="Genomic_DNA"/>
</dbReference>
<feature type="compositionally biased region" description="Pro residues" evidence="2">
    <location>
        <begin position="48"/>
        <end position="58"/>
    </location>
</feature>
<dbReference type="InterPro" id="IPR027304">
    <property type="entry name" value="Trigger_fact/SurA_dom_sf"/>
</dbReference>
<evidence type="ECO:0000313" key="5">
    <source>
        <dbReference type="EMBL" id="TMQ64339.1"/>
    </source>
</evidence>
<dbReference type="GO" id="GO:0003755">
    <property type="term" value="F:peptidyl-prolyl cis-trans isomerase activity"/>
    <property type="evidence" value="ECO:0007669"/>
    <property type="project" value="UniProtKB-KW"/>
</dbReference>
<dbReference type="SUPFAM" id="SSF109998">
    <property type="entry name" value="Triger factor/SurA peptide-binding domain-like"/>
    <property type="match status" value="1"/>
</dbReference>
<name>A0A538TL33_UNCEI</name>
<gene>
    <name evidence="5" type="ORF">E6K78_09435</name>
</gene>
<dbReference type="PANTHER" id="PTHR47245:SF2">
    <property type="entry name" value="PEPTIDYL-PROLYL CIS-TRANS ISOMERASE HP_0175-RELATED"/>
    <property type="match status" value="1"/>
</dbReference>
<dbReference type="PROSITE" id="PS50198">
    <property type="entry name" value="PPIC_PPIASE_2"/>
    <property type="match status" value="1"/>
</dbReference>
<feature type="domain" description="PpiC" evidence="4">
    <location>
        <begin position="629"/>
        <end position="731"/>
    </location>
</feature>
<comment type="caution">
    <text evidence="5">The sequence shown here is derived from an EMBL/GenBank/DDBJ whole genome shotgun (WGS) entry which is preliminary data.</text>
</comment>
<sequence length="1005" mass="110143">MFERLATVATQGSSLLYGAAWTGLLLCAAFAAHAQTTSTQSPFFSPSPRKPAPPPSSPPIARIDDRVITQQDFDRIAQPYFERLKEQLKQGFTPELQQTAARNVMNELIRRELLVIEAKRRAIPVNEAQTDRLLAEDPFFKTNGAFDPQKLIQFKISPGSNYALVLPKVRELVAAGTLDSMLRARFTPSPAALRTEWARRNEQVRFRCLALSPRDVSLEAEATDAERAAYYAAHPDRFTGRGRIALRARRLPLPASSEARRKASVDSTMRRARAWADSLRAGASIDSLGGGPGVYETGQFELPATVIPGFGQAPTLAAAVAGADSDTTIRVVGPVTTEDEIVVATVSERHRHGLQPFAEVLPEVRQLADAEKRASAIEARRRAYYEAHRAEYVTPQVQVKRVLLPESALPTASPSPREIASWYAAHGRTLFALPDTSGAWMPALSDSLRARVRTRLQSEDRLAKAGSAMRRLAELWSAGRDLDGPARAAGATVETRSLIRGAGDHVFPTALVDSLLNTRFDRLPTPIEGPHLLAGRYVLWRVEARDSAFAPPYDMVRARVETAVAEEQRNEDEREARAFFEAHRARYTTPRRYVIETIVSRTASPESVAVSEGAVRAHYEAHLAEYREDEQVHARHILVTLDPAQGDKADARARVRADSLARAIAGGADFGELAKRFSQDPGSASQGGDLGFFARGRMVKEFQDSAFALAPGRVSQPVRTRFGYHLIRVDEHRPAGVRPLAAVHDEIRRMLGLALADSIAQRRARTWRRAIARGADPRILAGASGGVVRSEPFSLDQPVPGLGSAPELERALDRLPMGRWAPTPYRVGPSYALVRPVERQQPRPAEFDEVRGEAIRDVKNAKREELLAHKVAAIRAALAAGTSLDSVAAPFGGLKDSGFLGTSPGFVPFLGLEPRVIGRALTLAPGTASDTIRTAQGVAWVQTEEKRRLPGGSFEKDRIALTQELITRNYAEWVETKKRSAKIEILRPDLRAALAPAPQPFSAGR</sequence>
<proteinExistence type="predicted"/>
<reference evidence="5 6" key="1">
    <citation type="journal article" date="2019" name="Nat. Microbiol.">
        <title>Mediterranean grassland soil C-N compound turnover is dependent on rainfall and depth, and is mediated by genomically divergent microorganisms.</title>
        <authorList>
            <person name="Diamond S."/>
            <person name="Andeer P.F."/>
            <person name="Li Z."/>
            <person name="Crits-Christoph A."/>
            <person name="Burstein D."/>
            <person name="Anantharaman K."/>
            <person name="Lane K.R."/>
            <person name="Thomas B.C."/>
            <person name="Pan C."/>
            <person name="Northen T.R."/>
            <person name="Banfield J.F."/>
        </authorList>
    </citation>
    <scope>NUCLEOTIDE SEQUENCE [LARGE SCALE GENOMIC DNA]</scope>
    <source>
        <strain evidence="5">WS_8</strain>
    </source>
</reference>
<keyword evidence="1" id="KW-0697">Rotamase</keyword>
<accession>A0A538TL33</accession>
<feature type="region of interest" description="Disordered" evidence="2">
    <location>
        <begin position="39"/>
        <end position="61"/>
    </location>
</feature>
<dbReference type="Gene3D" id="3.10.50.40">
    <property type="match status" value="1"/>
</dbReference>
<dbReference type="InterPro" id="IPR050245">
    <property type="entry name" value="PrsA_foldase"/>
</dbReference>
<dbReference type="InterPro" id="IPR023058">
    <property type="entry name" value="PPIase_PpiC_CS"/>
</dbReference>
<protein>
    <recommendedName>
        <fullName evidence="4">PpiC domain-containing protein</fullName>
    </recommendedName>
</protein>
<evidence type="ECO:0000256" key="2">
    <source>
        <dbReference type="SAM" id="MobiDB-lite"/>
    </source>
</evidence>
<evidence type="ECO:0000256" key="3">
    <source>
        <dbReference type="SAM" id="SignalP"/>
    </source>
</evidence>
<dbReference type="SUPFAM" id="SSF54534">
    <property type="entry name" value="FKBP-like"/>
    <property type="match status" value="1"/>
</dbReference>
<dbReference type="InterPro" id="IPR000297">
    <property type="entry name" value="PPIase_PpiC"/>
</dbReference>
<dbReference type="Gene3D" id="1.10.4030.10">
    <property type="entry name" value="Porin chaperone SurA, peptide-binding domain"/>
    <property type="match status" value="1"/>
</dbReference>
<dbReference type="Pfam" id="PF13623">
    <property type="entry name" value="SurA_N_2"/>
    <property type="match status" value="1"/>
</dbReference>
<dbReference type="AlphaFoldDB" id="A0A538TL33"/>
<dbReference type="InterPro" id="IPR046357">
    <property type="entry name" value="PPIase_dom_sf"/>
</dbReference>